<reference evidence="2" key="1">
    <citation type="submission" date="2020-05" db="EMBL/GenBank/DDBJ databases">
        <title>WGS assembly of Corymbia citriodora subspecies variegata.</title>
        <authorList>
            <person name="Barry K."/>
            <person name="Hundley H."/>
            <person name="Shu S."/>
            <person name="Jenkins J."/>
            <person name="Grimwood J."/>
            <person name="Baten A."/>
        </authorList>
    </citation>
    <scope>NUCLEOTIDE SEQUENCE</scope>
    <source>
        <strain evidence="2">CV2-018</strain>
    </source>
</reference>
<organism evidence="2 3">
    <name type="scientific">Corymbia citriodora subsp. variegata</name>
    <dbReference type="NCBI Taxonomy" id="360336"/>
    <lineage>
        <taxon>Eukaryota</taxon>
        <taxon>Viridiplantae</taxon>
        <taxon>Streptophyta</taxon>
        <taxon>Embryophyta</taxon>
        <taxon>Tracheophyta</taxon>
        <taxon>Spermatophyta</taxon>
        <taxon>Magnoliopsida</taxon>
        <taxon>eudicotyledons</taxon>
        <taxon>Gunneridae</taxon>
        <taxon>Pentapetalae</taxon>
        <taxon>rosids</taxon>
        <taxon>malvids</taxon>
        <taxon>Myrtales</taxon>
        <taxon>Myrtaceae</taxon>
        <taxon>Myrtoideae</taxon>
        <taxon>Eucalypteae</taxon>
        <taxon>Corymbia</taxon>
    </lineage>
</organism>
<dbReference type="PANTHER" id="PTHR31672">
    <property type="entry name" value="BNACNNG10540D PROTEIN"/>
    <property type="match status" value="1"/>
</dbReference>
<dbReference type="InterPro" id="IPR036047">
    <property type="entry name" value="F-box-like_dom_sf"/>
</dbReference>
<dbReference type="Gene3D" id="1.20.1280.50">
    <property type="match status" value="1"/>
</dbReference>
<dbReference type="InterPro" id="IPR001810">
    <property type="entry name" value="F-box_dom"/>
</dbReference>
<name>A0A8T0CK29_CORYI</name>
<evidence type="ECO:0000259" key="1">
    <source>
        <dbReference type="PROSITE" id="PS50181"/>
    </source>
</evidence>
<dbReference type="Proteomes" id="UP000806378">
    <property type="component" value="Unassembled WGS sequence"/>
</dbReference>
<dbReference type="InterPro" id="IPR050796">
    <property type="entry name" value="SCF_F-box_component"/>
</dbReference>
<dbReference type="SUPFAM" id="SSF81383">
    <property type="entry name" value="F-box domain"/>
    <property type="match status" value="1"/>
</dbReference>
<dbReference type="AlphaFoldDB" id="A0A8T0CK29"/>
<comment type="caution">
    <text evidence="2">The sequence shown here is derived from an EMBL/GenBank/DDBJ whole genome shotgun (WGS) entry which is preliminary data.</text>
</comment>
<dbReference type="Pfam" id="PF00646">
    <property type="entry name" value="F-box"/>
    <property type="match status" value="1"/>
</dbReference>
<dbReference type="OrthoDB" id="1867629at2759"/>
<dbReference type="EMBL" id="MU090349">
    <property type="protein sequence ID" value="KAF7848028.1"/>
    <property type="molecule type" value="Genomic_DNA"/>
</dbReference>
<gene>
    <name evidence="2" type="ORF">BT93_L2359</name>
</gene>
<dbReference type="InterPro" id="IPR006527">
    <property type="entry name" value="F-box-assoc_dom_typ1"/>
</dbReference>
<evidence type="ECO:0000313" key="3">
    <source>
        <dbReference type="Proteomes" id="UP000806378"/>
    </source>
</evidence>
<dbReference type="PANTHER" id="PTHR31672:SF10">
    <property type="entry name" value="F-BOX DOMAIN-CONTAINING PROTEIN"/>
    <property type="match status" value="1"/>
</dbReference>
<dbReference type="InterPro" id="IPR017451">
    <property type="entry name" value="F-box-assoc_interact_dom"/>
</dbReference>
<proteinExistence type="predicted"/>
<accession>A0A8T0CK29</accession>
<protein>
    <recommendedName>
        <fullName evidence="1">F-box domain-containing protein</fullName>
    </recommendedName>
</protein>
<evidence type="ECO:0000313" key="2">
    <source>
        <dbReference type="EMBL" id="KAF7848028.1"/>
    </source>
</evidence>
<sequence>MASFPIDVLVEIFLWLSVKPLVRFRCVCKSWNSLLTSPFFIKAYLERSIKLHKFDLLKYDFNNISRVQIHYSPKNELSNLNTSFIKDGEKFKLVGSCNGIACLSSFNGEIPHHSKIFLWNPSTGENITLPQPSHHVSNLVGFGFNPLSGHPDDFSIVNMNIYFEQHSNYTSQVEVYSFRRNCWKQLGNIFPPPLTRHIGNQVIFKNFICWCPCFYLDGELVAFLILFNVGQDDFQKIALPDIMPLGEKVISLLEGCLSVIAHNSSTENFEVWIMKEFGICKSWIKLYTTGVSTGRLLSYRPVGFANSGEVFFIHTFYMGLRFKSPSHLAPYNIQSEKFEEFNVEVDWYDTTQLVTCLESLISLSSTNNVKH</sequence>
<dbReference type="CDD" id="cd22157">
    <property type="entry name" value="F-box_AtFBW1-like"/>
    <property type="match status" value="1"/>
</dbReference>
<dbReference type="PROSITE" id="PS50181">
    <property type="entry name" value="FBOX"/>
    <property type="match status" value="1"/>
</dbReference>
<feature type="domain" description="F-box" evidence="1">
    <location>
        <begin position="1"/>
        <end position="44"/>
    </location>
</feature>
<dbReference type="Gramene" id="rna-gnl|WGS:JABURB|Cocit.L2359.1">
    <property type="protein sequence ID" value="cds-KAF7848028.1"/>
    <property type="gene ID" value="gene-BT93_L2359"/>
</dbReference>
<dbReference type="SUPFAM" id="SSF50965">
    <property type="entry name" value="Galactose oxidase, central domain"/>
    <property type="match status" value="1"/>
</dbReference>
<keyword evidence="3" id="KW-1185">Reference proteome</keyword>
<dbReference type="NCBIfam" id="TIGR01640">
    <property type="entry name" value="F_box_assoc_1"/>
    <property type="match status" value="1"/>
</dbReference>
<dbReference type="InterPro" id="IPR011043">
    <property type="entry name" value="Gal_Oxase/kelch_b-propeller"/>
</dbReference>
<dbReference type="SMART" id="SM00256">
    <property type="entry name" value="FBOX"/>
    <property type="match status" value="1"/>
</dbReference>
<dbReference type="Pfam" id="PF07734">
    <property type="entry name" value="FBA_1"/>
    <property type="match status" value="1"/>
</dbReference>